<accession>A0ABP8J3E2</accession>
<dbReference type="RefSeq" id="WP_345029536.1">
    <property type="nucleotide sequence ID" value="NZ_BAABGL010000002.1"/>
</dbReference>
<dbReference type="EMBL" id="BAABGL010000002">
    <property type="protein sequence ID" value="GAA4384299.1"/>
    <property type="molecule type" value="Genomic_DNA"/>
</dbReference>
<dbReference type="SUPFAM" id="SSF103088">
    <property type="entry name" value="OmpA-like"/>
    <property type="match status" value="1"/>
</dbReference>
<feature type="region of interest" description="Disordered" evidence="5">
    <location>
        <begin position="352"/>
        <end position="380"/>
    </location>
</feature>
<dbReference type="InterPro" id="IPR006664">
    <property type="entry name" value="OMP_bac"/>
</dbReference>
<organism evidence="7 8">
    <name type="scientific">Brevibacterium pityocampae</name>
    <dbReference type="NCBI Taxonomy" id="506594"/>
    <lineage>
        <taxon>Bacteria</taxon>
        <taxon>Bacillati</taxon>
        <taxon>Actinomycetota</taxon>
        <taxon>Actinomycetes</taxon>
        <taxon>Micrococcales</taxon>
        <taxon>Brevibacteriaceae</taxon>
        <taxon>Brevibacterium</taxon>
    </lineage>
</organism>
<feature type="domain" description="OmpA-like" evidence="6">
    <location>
        <begin position="267"/>
        <end position="392"/>
    </location>
</feature>
<evidence type="ECO:0000256" key="1">
    <source>
        <dbReference type="ARBA" id="ARBA00004442"/>
    </source>
</evidence>
<gene>
    <name evidence="7" type="ORF">GCM10023167_04790</name>
</gene>
<dbReference type="InterPro" id="IPR036737">
    <property type="entry name" value="OmpA-like_sf"/>
</dbReference>
<evidence type="ECO:0000313" key="8">
    <source>
        <dbReference type="Proteomes" id="UP001500642"/>
    </source>
</evidence>
<dbReference type="PANTHER" id="PTHR30329">
    <property type="entry name" value="STATOR ELEMENT OF FLAGELLAR MOTOR COMPLEX"/>
    <property type="match status" value="1"/>
</dbReference>
<dbReference type="PRINTS" id="PR01021">
    <property type="entry name" value="OMPADOMAIN"/>
</dbReference>
<sequence>MTSIPFRRSLTGLFLIGALLGAVGCSGGQDDGGGRDRSPDTTDASGGIVDIDGYWSDARLPDPLAEVEVQLPEPKAGEALATAKAQVLSLDRAGDSVRLVGAWLRPTSGLSLGSHELTGGSDYFHQVPWVRLLDAQSGHLIEPLYGAETDVASNDRKNECLCSRTTSKEQGEDFVPEEIELFYADFPAPASQQVSVMFGEFIEPTDEIPVSEGQQFENTAEGTAVFDIRSDSGALPAGYGAESAQRAVLPFASRIRSVTGSSVNVEDEETELSLPADVLFEVDSSELDGEAEKVLDGAVDTLRTTAQRQEVVIAGHTDDQGEEDYNQTLSEKRAETVREYVEPKLADAGLTFSTQGFGETDPLAPNLTADGKPNEDNRALNRRVSFVYQPSGSGDLSVETGEELPEAPVMAGAEAPDGVLASAILEQPGDRGDTPLRIDLLEVAEAGDHVRVGYAFAMADGGPIQRNLFYGSALVKSHLHFGVNSFGLGQNPSSSNVTVIGTDSGQQYWPVTGDGVSCLCTEAAGTRGHGFTLSSPMFAYYPAAAIEEDGTVLRFADSGEWELDLESYLGQQATGAEG</sequence>
<dbReference type="InterPro" id="IPR050330">
    <property type="entry name" value="Bact_OuterMem_StrucFunc"/>
</dbReference>
<dbReference type="Gene3D" id="3.30.1330.60">
    <property type="entry name" value="OmpA-like domain"/>
    <property type="match status" value="1"/>
</dbReference>
<dbReference type="PROSITE" id="PS51257">
    <property type="entry name" value="PROKAR_LIPOPROTEIN"/>
    <property type="match status" value="1"/>
</dbReference>
<evidence type="ECO:0000256" key="4">
    <source>
        <dbReference type="PROSITE-ProRule" id="PRU00473"/>
    </source>
</evidence>
<dbReference type="CDD" id="cd07185">
    <property type="entry name" value="OmpA_C-like"/>
    <property type="match status" value="1"/>
</dbReference>
<evidence type="ECO:0000256" key="3">
    <source>
        <dbReference type="ARBA" id="ARBA00023237"/>
    </source>
</evidence>
<proteinExistence type="predicted"/>
<keyword evidence="3" id="KW-0998">Cell outer membrane</keyword>
<reference evidence="8" key="1">
    <citation type="journal article" date="2019" name="Int. J. Syst. Evol. Microbiol.">
        <title>The Global Catalogue of Microorganisms (GCM) 10K type strain sequencing project: providing services to taxonomists for standard genome sequencing and annotation.</title>
        <authorList>
            <consortium name="The Broad Institute Genomics Platform"/>
            <consortium name="The Broad Institute Genome Sequencing Center for Infectious Disease"/>
            <person name="Wu L."/>
            <person name="Ma J."/>
        </authorList>
    </citation>
    <scope>NUCLEOTIDE SEQUENCE [LARGE SCALE GENOMIC DNA]</scope>
    <source>
        <strain evidence="8">JCM 17808</strain>
    </source>
</reference>
<keyword evidence="8" id="KW-1185">Reference proteome</keyword>
<evidence type="ECO:0000256" key="5">
    <source>
        <dbReference type="SAM" id="MobiDB-lite"/>
    </source>
</evidence>
<dbReference type="InterPro" id="IPR006665">
    <property type="entry name" value="OmpA-like"/>
</dbReference>
<dbReference type="PANTHER" id="PTHR30329:SF21">
    <property type="entry name" value="LIPOPROTEIN YIAD-RELATED"/>
    <property type="match status" value="1"/>
</dbReference>
<keyword evidence="2 4" id="KW-0472">Membrane</keyword>
<evidence type="ECO:0000259" key="6">
    <source>
        <dbReference type="PROSITE" id="PS51123"/>
    </source>
</evidence>
<name>A0ABP8J3E2_9MICO</name>
<dbReference type="Proteomes" id="UP001500642">
    <property type="component" value="Unassembled WGS sequence"/>
</dbReference>
<evidence type="ECO:0000256" key="2">
    <source>
        <dbReference type="ARBA" id="ARBA00023136"/>
    </source>
</evidence>
<dbReference type="Pfam" id="PF00691">
    <property type="entry name" value="OmpA"/>
    <property type="match status" value="1"/>
</dbReference>
<dbReference type="PROSITE" id="PS51123">
    <property type="entry name" value="OMPA_2"/>
    <property type="match status" value="1"/>
</dbReference>
<comment type="subcellular location">
    <subcellularLocation>
        <location evidence="1">Cell outer membrane</location>
    </subcellularLocation>
</comment>
<comment type="caution">
    <text evidence="7">The sequence shown here is derived from an EMBL/GenBank/DDBJ whole genome shotgun (WGS) entry which is preliminary data.</text>
</comment>
<evidence type="ECO:0000313" key="7">
    <source>
        <dbReference type="EMBL" id="GAA4384299.1"/>
    </source>
</evidence>
<protein>
    <recommendedName>
        <fullName evidence="6">OmpA-like domain-containing protein</fullName>
    </recommendedName>
</protein>